<protein>
    <submittedName>
        <fullName evidence="2">Uncharacterized protein</fullName>
    </submittedName>
</protein>
<keyword evidence="3" id="KW-1185">Reference proteome</keyword>
<feature type="region of interest" description="Disordered" evidence="1">
    <location>
        <begin position="71"/>
        <end position="151"/>
    </location>
</feature>
<feature type="region of interest" description="Disordered" evidence="1">
    <location>
        <begin position="1"/>
        <end position="46"/>
    </location>
</feature>
<dbReference type="AlphaFoldDB" id="A0AA39UK62"/>
<feature type="compositionally biased region" description="Polar residues" evidence="1">
    <location>
        <begin position="8"/>
        <end position="24"/>
    </location>
</feature>
<organism evidence="2 3">
    <name type="scientific">Armillaria luteobubalina</name>
    <dbReference type="NCBI Taxonomy" id="153913"/>
    <lineage>
        <taxon>Eukaryota</taxon>
        <taxon>Fungi</taxon>
        <taxon>Dikarya</taxon>
        <taxon>Basidiomycota</taxon>
        <taxon>Agaricomycotina</taxon>
        <taxon>Agaricomycetes</taxon>
        <taxon>Agaricomycetidae</taxon>
        <taxon>Agaricales</taxon>
        <taxon>Marasmiineae</taxon>
        <taxon>Physalacriaceae</taxon>
        <taxon>Armillaria</taxon>
    </lineage>
</organism>
<proteinExistence type="predicted"/>
<evidence type="ECO:0000313" key="3">
    <source>
        <dbReference type="Proteomes" id="UP001175228"/>
    </source>
</evidence>
<dbReference type="Proteomes" id="UP001175228">
    <property type="component" value="Unassembled WGS sequence"/>
</dbReference>
<evidence type="ECO:0000256" key="1">
    <source>
        <dbReference type="SAM" id="MobiDB-lite"/>
    </source>
</evidence>
<accession>A0AA39UK62</accession>
<dbReference type="EMBL" id="JAUEPU010000028">
    <property type="protein sequence ID" value="KAK0492747.1"/>
    <property type="molecule type" value="Genomic_DNA"/>
</dbReference>
<evidence type="ECO:0000313" key="2">
    <source>
        <dbReference type="EMBL" id="KAK0492747.1"/>
    </source>
</evidence>
<sequence>MDLGPTARHTTSSMGRRTISTATHLSRPLIAPSQARSRDSSSLSQYHEYRSDIKLLKYSDEEILEELARRRRRRERKAPSELPRISSLPVHSPSERGPLRAPAPTSAQPAASPSHVGSRVCASPPRVANLSPSRSPSGSLPTLSLSSGAHSSLLPPRSRLAAALNRSGSWVSAPLHCDETYSPPPLLSLSEPAHVSFGLHAATSSSAWRSAAHWEVISPSQDVPCSSVLSLASLPHVKPTLLDHQEVPLTLLGLACVPQNAVVITHHYVPVLLPPRSTSFIADIPSDSRHSSLNRKISAYSIQSDKNIEPENLSHGSSNFDNNLKAAVATLSLSRQLGECDVAFSQHRNAYLTLGGLPLQACFNRGRVMAKPPEVIPTCSSLVEQLQSTFTKQDLAPPCKFSELSPQHLVKAELFLIHAATKSKSPALCLQQLLQQSLQRFSSFTITIDG</sequence>
<feature type="compositionally biased region" description="Low complexity" evidence="1">
    <location>
        <begin position="102"/>
        <end position="114"/>
    </location>
</feature>
<name>A0AA39UK62_9AGAR</name>
<comment type="caution">
    <text evidence="2">The sequence shown here is derived from an EMBL/GenBank/DDBJ whole genome shotgun (WGS) entry which is preliminary data.</text>
</comment>
<feature type="compositionally biased region" description="Low complexity" evidence="1">
    <location>
        <begin position="130"/>
        <end position="151"/>
    </location>
</feature>
<reference evidence="2" key="1">
    <citation type="submission" date="2023-06" db="EMBL/GenBank/DDBJ databases">
        <authorList>
            <consortium name="Lawrence Berkeley National Laboratory"/>
            <person name="Ahrendt S."/>
            <person name="Sahu N."/>
            <person name="Indic B."/>
            <person name="Wong-Bajracharya J."/>
            <person name="Merenyi Z."/>
            <person name="Ke H.-M."/>
            <person name="Monk M."/>
            <person name="Kocsube S."/>
            <person name="Drula E."/>
            <person name="Lipzen A."/>
            <person name="Balint B."/>
            <person name="Henrissat B."/>
            <person name="Andreopoulos B."/>
            <person name="Martin F.M."/>
            <person name="Harder C.B."/>
            <person name="Rigling D."/>
            <person name="Ford K.L."/>
            <person name="Foster G.D."/>
            <person name="Pangilinan J."/>
            <person name="Papanicolaou A."/>
            <person name="Barry K."/>
            <person name="LaButti K."/>
            <person name="Viragh M."/>
            <person name="Koriabine M."/>
            <person name="Yan M."/>
            <person name="Riley R."/>
            <person name="Champramary S."/>
            <person name="Plett K.L."/>
            <person name="Tsai I.J."/>
            <person name="Slot J."/>
            <person name="Sipos G."/>
            <person name="Plett J."/>
            <person name="Nagy L.G."/>
            <person name="Grigoriev I.V."/>
        </authorList>
    </citation>
    <scope>NUCLEOTIDE SEQUENCE</scope>
    <source>
        <strain evidence="2">HWK02</strain>
    </source>
</reference>
<gene>
    <name evidence="2" type="ORF">EDD18DRAFT_1465264</name>
</gene>